<sequence length="335" mass="38617">MSRFSVVILNWNGEKLLKQFLPAVVRHTDPEKAEVIVADNGSTDRSLQVLAEDFPEVKVIRFEKNYGFAAGYNKAIALLDSAYVVLLNSDVEVTSGWLSPIEDLFEKEPEVVAIQPKIKAWKDKEKFEYAGACGGYIDRYGFPFCRGRMLNTTETDRGQYDDVVETFWCSGAALCVKREVYLACGGLDERFFAHMEEIDLCWRMRNQGYVLKVQPASVVYHLGGASLPMNHPRKLFLNYRNNLLMLYKNLDRKTWRKLFIIRLLLDSVAFFIFLLRGQGANASAVFRAYRAFWTMRKEYTPIPVSKQDSCIYKGSIVYAYYIRGIKTYTALRKRK</sequence>
<dbReference type="SUPFAM" id="SSF53448">
    <property type="entry name" value="Nucleotide-diphospho-sugar transferases"/>
    <property type="match status" value="1"/>
</dbReference>
<dbReference type="InterPro" id="IPR001173">
    <property type="entry name" value="Glyco_trans_2-like"/>
</dbReference>
<keyword evidence="7" id="KW-1185">Reference proteome</keyword>
<dbReference type="eggNOG" id="COG1216">
    <property type="taxonomic scope" value="Bacteria"/>
</dbReference>
<dbReference type="Pfam" id="PF00535">
    <property type="entry name" value="Glycos_transf_2"/>
    <property type="match status" value="1"/>
</dbReference>
<dbReference type="HOGENOM" id="CLU_023845_4_0_10"/>
<dbReference type="PATRIC" id="fig|742817.3.peg.1978"/>
<dbReference type="PANTHER" id="PTHR43179:SF12">
    <property type="entry name" value="GALACTOFURANOSYLTRANSFERASE GLFT2"/>
    <property type="match status" value="1"/>
</dbReference>
<evidence type="ECO:0000256" key="3">
    <source>
        <dbReference type="ARBA" id="ARBA00022679"/>
    </source>
</evidence>
<evidence type="ECO:0000256" key="4">
    <source>
        <dbReference type="SAM" id="Phobius"/>
    </source>
</evidence>
<dbReference type="CDD" id="cd04186">
    <property type="entry name" value="GT_2_like_c"/>
    <property type="match status" value="1"/>
</dbReference>
<gene>
    <name evidence="6" type="ORF">HMPREF9449_01860</name>
</gene>
<dbReference type="AlphaFoldDB" id="H1DHX4"/>
<dbReference type="GO" id="GO:0016757">
    <property type="term" value="F:glycosyltransferase activity"/>
    <property type="evidence" value="ECO:0007669"/>
    <property type="project" value="UniProtKB-KW"/>
</dbReference>
<comment type="caution">
    <text evidence="6">The sequence shown here is derived from an EMBL/GenBank/DDBJ whole genome shotgun (WGS) entry which is preliminary data.</text>
</comment>
<keyword evidence="2" id="KW-0328">Glycosyltransferase</keyword>
<accession>H1DHX4</accession>
<evidence type="ECO:0000259" key="5">
    <source>
        <dbReference type="Pfam" id="PF00535"/>
    </source>
</evidence>
<dbReference type="Proteomes" id="UP000004892">
    <property type="component" value="Unassembled WGS sequence"/>
</dbReference>
<evidence type="ECO:0000313" key="7">
    <source>
        <dbReference type="Proteomes" id="UP000004892"/>
    </source>
</evidence>
<name>H1DHX4_9BACT</name>
<evidence type="ECO:0000256" key="2">
    <source>
        <dbReference type="ARBA" id="ARBA00022676"/>
    </source>
</evidence>
<dbReference type="InterPro" id="IPR029044">
    <property type="entry name" value="Nucleotide-diphossugar_trans"/>
</dbReference>
<dbReference type="GeneID" id="98069420"/>
<dbReference type="STRING" id="742817.HMPREF9449_01860"/>
<dbReference type="EMBL" id="ADMC01000024">
    <property type="protein sequence ID" value="EHP46845.1"/>
    <property type="molecule type" value="Genomic_DNA"/>
</dbReference>
<keyword evidence="4" id="KW-1133">Transmembrane helix</keyword>
<organism evidence="6 7">
    <name type="scientific">Odoribacter laneus YIT 12061</name>
    <dbReference type="NCBI Taxonomy" id="742817"/>
    <lineage>
        <taxon>Bacteria</taxon>
        <taxon>Pseudomonadati</taxon>
        <taxon>Bacteroidota</taxon>
        <taxon>Bacteroidia</taxon>
        <taxon>Bacteroidales</taxon>
        <taxon>Odoribacteraceae</taxon>
        <taxon>Odoribacter</taxon>
    </lineage>
</organism>
<keyword evidence="4" id="KW-0812">Transmembrane</keyword>
<reference evidence="6 7" key="1">
    <citation type="submission" date="2012-01" db="EMBL/GenBank/DDBJ databases">
        <title>The Genome Sequence of Odoribacter laneus YIT 12061.</title>
        <authorList>
            <consortium name="The Broad Institute Genome Sequencing Platform"/>
            <person name="Earl A."/>
            <person name="Ward D."/>
            <person name="Feldgarden M."/>
            <person name="Gevers D."/>
            <person name="Morotomi M."/>
            <person name="Young S.K."/>
            <person name="Zeng Q."/>
            <person name="Gargeya S."/>
            <person name="Fitzgerald M."/>
            <person name="Haas B."/>
            <person name="Abouelleil A."/>
            <person name="Alvarado L."/>
            <person name="Arachchi H.M."/>
            <person name="Berlin A."/>
            <person name="Chapman S.B."/>
            <person name="Gearin G."/>
            <person name="Goldberg J."/>
            <person name="Griggs A."/>
            <person name="Gujja S."/>
            <person name="Hansen M."/>
            <person name="Heiman D."/>
            <person name="Howarth C."/>
            <person name="Larimer J."/>
            <person name="Lui A."/>
            <person name="MacDonald P.J.P."/>
            <person name="McCowen C."/>
            <person name="Montmayeur A."/>
            <person name="Murphy C."/>
            <person name="Neiman D."/>
            <person name="Pearson M."/>
            <person name="Priest M."/>
            <person name="Roberts A."/>
            <person name="Saif S."/>
            <person name="Shea T."/>
            <person name="Sisk P."/>
            <person name="Stolte C."/>
            <person name="Sykes S."/>
            <person name="Wortman J."/>
            <person name="Nusbaum C."/>
            <person name="Birren B."/>
        </authorList>
    </citation>
    <scope>NUCLEOTIDE SEQUENCE [LARGE SCALE GENOMIC DNA]</scope>
    <source>
        <strain evidence="6 7">YIT 12061</strain>
    </source>
</reference>
<evidence type="ECO:0000313" key="6">
    <source>
        <dbReference type="EMBL" id="EHP46845.1"/>
    </source>
</evidence>
<dbReference type="PANTHER" id="PTHR43179">
    <property type="entry name" value="RHAMNOSYLTRANSFERASE WBBL"/>
    <property type="match status" value="1"/>
</dbReference>
<proteinExistence type="inferred from homology"/>
<evidence type="ECO:0000256" key="1">
    <source>
        <dbReference type="ARBA" id="ARBA00006739"/>
    </source>
</evidence>
<comment type="similarity">
    <text evidence="1">Belongs to the glycosyltransferase 2 family.</text>
</comment>
<keyword evidence="3" id="KW-0808">Transferase</keyword>
<keyword evidence="4" id="KW-0472">Membrane</keyword>
<feature type="transmembrane region" description="Helical" evidence="4">
    <location>
        <begin position="258"/>
        <end position="275"/>
    </location>
</feature>
<protein>
    <recommendedName>
        <fullName evidence="5">Glycosyltransferase 2-like domain-containing protein</fullName>
    </recommendedName>
</protein>
<dbReference type="RefSeq" id="WP_009137007.1">
    <property type="nucleotide sequence ID" value="NZ_JH594596.1"/>
</dbReference>
<feature type="domain" description="Glycosyltransferase 2-like" evidence="5">
    <location>
        <begin position="5"/>
        <end position="118"/>
    </location>
</feature>
<dbReference type="Gene3D" id="3.90.550.10">
    <property type="entry name" value="Spore Coat Polysaccharide Biosynthesis Protein SpsA, Chain A"/>
    <property type="match status" value="1"/>
</dbReference>